<dbReference type="PROSITE" id="PS51208">
    <property type="entry name" value="AUTOTRANSPORTER"/>
    <property type="match status" value="1"/>
</dbReference>
<proteinExistence type="predicted"/>
<accession>D1AS32</accession>
<geneLocation type="plasmid" evidence="3 4">
    <name>pSTERM01</name>
</geneLocation>
<dbReference type="SMART" id="SM00710">
    <property type="entry name" value="PbH1"/>
    <property type="match status" value="5"/>
</dbReference>
<dbReference type="InterPro" id="IPR005546">
    <property type="entry name" value="Autotransporte_beta"/>
</dbReference>
<dbReference type="InterPro" id="IPR058034">
    <property type="entry name" value="BigA_beta"/>
</dbReference>
<dbReference type="KEGG" id="str:Sterm_4191"/>
<feature type="signal peptide" evidence="1">
    <location>
        <begin position="1"/>
        <end position="24"/>
    </location>
</feature>
<sequence length="2310" mass="242107">MKRNKKLLVSFLALNAILTSYAQAETVQSARYERMYNSIVKNMEKGSSNEQTYQTIQRILNQKNKELKDLYLQGDYIVKPEYLEWQVFFTGFYEEYNEGVDNTKENAKYHSNPLYAQSGYYDANGDYIVTSYLKNGISGKPLTPDQVPKEVELGIRIPLKGTNRQPLNLNIGTPQVPNIVTPTGVNITAPFVSIPTISVPVFTPVTVNVQPVTTNTITTKTFVFGPSGNGDAQWITNNGSNGPLSQINLDGSQGMGTRGSMDVISRSTTNTNWNFDLHLADTDAKGVDKQAHVVTNYGIQNINFTNQTQRSAMKLVGGHDITISDMDINFVGSNSAAGNMMLFHTDAHNNYNDNSSLYRSSSWILTSSTNVRMKGQNGLMFGVQYHGNVTDSGMVNNGHIWADTDTSYIYNATTYTIDPRDRTIFYTIDDGRTPNRYLYFENNGIIDLDGPIDILGIYDVNGAVNGGSYFLNSSTGNININGLGALGIVVNDIRTMGGSYINFVKPIELTGDNTVGAVINNSSFSPSLSSININIGNTANKSATIGNALGNNVNLVEGAVGIFTDRATLTVTADNNKASKNIGEHDVFFGNFANQSSLFRADGGTMTIMGIAEVDAGTSNLGMVATGTGTVTLASTGTLLISGGTDTIGNIITNSNNSGAYAQNNGNIINNGTIKSIGIGTNAIISGTSGIVTNNGIIEKSNNGGAVILSGGSFTNTANGVIITKNGSAGVYSDITAAPVINGGVLLSSLSGVPYSAYHADYGTKNTGIIADNGGIAYYSGVNTGVSTGNITVSGTNTTIMNGGLMFYNQYKTGAALGTYGKFNIASGAGITVEDGGTVFNFDGTPSGAYFTYSATDFSDYITNTFTNISNLNINMPTTAGEYGNLFVLNKTIFNLTTANTAIGSIAGLGLSINPGGNYRFGLVANGKLNIDNDSSIGSVSNPYNLDNPLDSTNKVSVVSSEIEVTSGTYVKGTLAGQILAKMANPDNTAAGQAKIAIVNNGNIDMSGTNSISFYSRYGIVTNNNIINSSNGAIGIYGTNNTQINNVGTINLGNNSIGLAAKTQEGTLSIAGNNLINMTNSGNIISNGATAPIGMYAQNNSSLNRADANITNSNTVDLRNSLNSIGAYISGGTFTNTGSMSVGTNGIAVLADMTDVNMSGGTINLTGNKAVGFHLENGSNITGATGTVNVDGTDIVIFNIKGSSAPIPNGLTINPTAGSTYILANIDEGLFTTGAGTLTAGANSVLISGTKSGVMIGAGTVVTSTGTNSVALSADQVSTPPLILPYSVEAENQGTIALGDNSAAIYVSNGASGLNSANITVGDNSVGIFGKNGMGTIKNNGVITVGQSSQGLYAEGIAQVENTNMINGTMANSVGMYASGVTPMLNSGTIDLSGVDSIGMFSVASPGSTAVIWNTGTGKIKIGNSTNPSNPAVGIYSENEDEVIINDGEIEVGSGSLGIYKFGHPTLSGTIQQNGKITVGSGGVGIYSNGDLVTLSPTSQIMLQGNNEAVGVYGTNNSVITNTSSNLSIGSNNYGVVLETGAGFVNNAAINMGTNEVLVYSTGGGTITNNFPITMTGDENVAVYATNGEYVSNTSVIDATGKIGNIGIYNKNGYILSTGAGKIYVGNSNVPVPSNPSDPSNKYAVGLYGEGAKIENHSDIEVGAGGIGIYIKDNNTATIAENYGHIILNGAGAIGLYAENGIIINEGTIDVNGNDGIGMAGVTSTLINGNSGIINLNADNGIGIYGNTGGSIENKGTINIGSGNNNIGIGKGSGTDIVSAGGLFGEGTVLGNTTINGNKVISSMGNSYPTPSIVNSGVINVSEYFSNEGVVVAIKVDPSTIRPAAAGSADDGAKFVADSVQINAPYFSVSEENPVQILASFTQGTNANVYKLKDVFNPTTPGGGPNSGTVHVISKSLTWRATPEVNSLGNIDIWMEKIPYDDFTNGLWYEDFGLALDSKYGTDGISDKAIEIFNKIDMIETDQEPEFRRVMASLAGNVYANINQREDDIAKTFENSLHLLQDSTNNTKENVKISVIAGKGKNKEETDGATGYDYTTTGVLALREVERTYKHTFGYSLGYVHTGFEFKDGNESEEWVDTIQLGVHNKYRSNGWKIVNDLTGRASIHNVDRNIDWPSPNSRSEMNGTYETYSITSDNILGKEFGLGKKASIMPYGAFRAMYVTRPTFNESGLEALEVEGNDAWSAKPRAGVELKGAIPLGAKTAWQLKGTLDLAYEYELADLNEREKARLVAIEDGYHKLSKPEDEKGTFRTKAAIGVEVEDRYGIFLTGEYSTGNDKENDYRAGVTLKAVF</sequence>
<keyword evidence="4" id="KW-1185">Reference proteome</keyword>
<keyword evidence="3" id="KW-0614">Plasmid</keyword>
<dbReference type="RefSeq" id="WP_012863594.1">
    <property type="nucleotide sequence ID" value="NC_013518.1"/>
</dbReference>
<feature type="domain" description="Autotransporter" evidence="2">
    <location>
        <begin position="2024"/>
        <end position="2310"/>
    </location>
</feature>
<evidence type="ECO:0000313" key="4">
    <source>
        <dbReference type="Proteomes" id="UP000000845"/>
    </source>
</evidence>
<dbReference type="Pfam" id="PF25783">
    <property type="entry name" value="BigA_beta"/>
    <property type="match status" value="1"/>
</dbReference>
<dbReference type="SUPFAM" id="SSF103515">
    <property type="entry name" value="Autotransporter"/>
    <property type="match status" value="1"/>
</dbReference>
<dbReference type="InterPro" id="IPR006626">
    <property type="entry name" value="PbH1"/>
</dbReference>
<feature type="chain" id="PRO_5003021032" evidence="1">
    <location>
        <begin position="25"/>
        <end position="2310"/>
    </location>
</feature>
<dbReference type="Gene3D" id="2.40.128.130">
    <property type="entry name" value="Autotransporter beta-domain"/>
    <property type="match status" value="1"/>
</dbReference>
<dbReference type="HOGENOM" id="CLU_229799_0_0_0"/>
<dbReference type="Proteomes" id="UP000000845">
    <property type="component" value="Plasmid pSTERM01"/>
</dbReference>
<dbReference type="Pfam" id="PF03797">
    <property type="entry name" value="Autotransporter"/>
    <property type="match status" value="1"/>
</dbReference>
<keyword evidence="1" id="KW-0732">Signal</keyword>
<dbReference type="EMBL" id="CP001740">
    <property type="protein sequence ID" value="ACZ11019.1"/>
    <property type="molecule type" value="Genomic_DNA"/>
</dbReference>
<reference evidence="3 4" key="1">
    <citation type="journal article" date="2010" name="Stand. Genomic Sci.">
        <title>Complete genome sequence of Sebaldella termitidis type strain (NCTC 11300).</title>
        <authorList>
            <person name="Harmon-Smith M."/>
            <person name="Celia L."/>
            <person name="Chertkov O."/>
            <person name="Lapidus A."/>
            <person name="Copeland A."/>
            <person name="Glavina Del Rio T."/>
            <person name="Nolan M."/>
            <person name="Lucas S."/>
            <person name="Tice H."/>
            <person name="Cheng J.F."/>
            <person name="Han C."/>
            <person name="Detter J.C."/>
            <person name="Bruce D."/>
            <person name="Goodwin L."/>
            <person name="Pitluck S."/>
            <person name="Pati A."/>
            <person name="Liolios K."/>
            <person name="Ivanova N."/>
            <person name="Mavromatis K."/>
            <person name="Mikhailova N."/>
            <person name="Chen A."/>
            <person name="Palaniappan K."/>
            <person name="Land M."/>
            <person name="Hauser L."/>
            <person name="Chang Y.J."/>
            <person name="Jeffries C.D."/>
            <person name="Brettin T."/>
            <person name="Goker M."/>
            <person name="Beck B."/>
            <person name="Bristow J."/>
            <person name="Eisen J.A."/>
            <person name="Markowitz V."/>
            <person name="Hugenholtz P."/>
            <person name="Kyrpides N.C."/>
            <person name="Klenk H.P."/>
            <person name="Chen F."/>
        </authorList>
    </citation>
    <scope>NUCLEOTIDE SEQUENCE [LARGE SCALE GENOMIC DNA]</scope>
    <source>
        <strain evidence="4">ATCC 33386 / NCTC 11300</strain>
        <plasmid evidence="4">Plasmid pSTERM01</plasmid>
    </source>
</reference>
<protein>
    <submittedName>
        <fullName evidence="3">Outer membrane autotransporter barrel domain protein</fullName>
    </submittedName>
</protein>
<evidence type="ECO:0000259" key="2">
    <source>
        <dbReference type="PROSITE" id="PS51208"/>
    </source>
</evidence>
<dbReference type="InterPro" id="IPR036709">
    <property type="entry name" value="Autotransporte_beta_dom_sf"/>
</dbReference>
<organism evidence="3 4">
    <name type="scientific">Sebaldella termitidis (strain ATCC 33386 / NCTC 11300)</name>
    <dbReference type="NCBI Taxonomy" id="526218"/>
    <lineage>
        <taxon>Bacteria</taxon>
        <taxon>Fusobacteriati</taxon>
        <taxon>Fusobacteriota</taxon>
        <taxon>Fusobacteriia</taxon>
        <taxon>Fusobacteriales</taxon>
        <taxon>Leptotrichiaceae</taxon>
        <taxon>Sebaldella</taxon>
    </lineage>
</organism>
<dbReference type="SMART" id="SM00869">
    <property type="entry name" value="Autotransporter"/>
    <property type="match status" value="1"/>
</dbReference>
<gene>
    <name evidence="3" type="ORF">Sterm_4191</name>
</gene>
<name>D1AS32_SEBTE</name>
<evidence type="ECO:0000313" key="3">
    <source>
        <dbReference type="EMBL" id="ACZ11019.1"/>
    </source>
</evidence>
<evidence type="ECO:0000256" key="1">
    <source>
        <dbReference type="SAM" id="SignalP"/>
    </source>
</evidence>